<keyword evidence="3" id="KW-1185">Reference proteome</keyword>
<reference evidence="2" key="1">
    <citation type="submission" date="2021-01" db="EMBL/GenBank/DDBJ databases">
        <title>Paracoccus amoyensis sp. nov., isolated from the surface seawater along the coast of Xiamen Island, China.</title>
        <authorList>
            <person name="Lyu L."/>
        </authorList>
    </citation>
    <scope>NUCLEOTIDE SEQUENCE</scope>
    <source>
        <strain evidence="2">MJ17</strain>
    </source>
</reference>
<dbReference type="EMBL" id="JAEPRQ010000006">
    <property type="protein sequence ID" value="MBK4217338.1"/>
    <property type="molecule type" value="Genomic_DNA"/>
</dbReference>
<dbReference type="Proteomes" id="UP000640485">
    <property type="component" value="Unassembled WGS sequence"/>
</dbReference>
<feature type="chain" id="PRO_5036853071" evidence="1">
    <location>
        <begin position="29"/>
        <end position="204"/>
    </location>
</feature>
<feature type="signal peptide" evidence="1">
    <location>
        <begin position="1"/>
        <end position="28"/>
    </location>
</feature>
<keyword evidence="1" id="KW-0732">Signal</keyword>
<evidence type="ECO:0000313" key="2">
    <source>
        <dbReference type="EMBL" id="MBK4217338.1"/>
    </source>
</evidence>
<accession>A0A934W1F3</accession>
<organism evidence="2 3">
    <name type="scientific">Paracoccus caeni</name>
    <dbReference type="NCBI Taxonomy" id="657651"/>
    <lineage>
        <taxon>Bacteria</taxon>
        <taxon>Pseudomonadati</taxon>
        <taxon>Pseudomonadota</taxon>
        <taxon>Alphaproteobacteria</taxon>
        <taxon>Rhodobacterales</taxon>
        <taxon>Paracoccaceae</taxon>
        <taxon>Paracoccus</taxon>
    </lineage>
</organism>
<evidence type="ECO:0000256" key="1">
    <source>
        <dbReference type="SAM" id="SignalP"/>
    </source>
</evidence>
<comment type="caution">
    <text evidence="2">The sequence shown here is derived from an EMBL/GenBank/DDBJ whole genome shotgun (WGS) entry which is preliminary data.</text>
</comment>
<dbReference type="RefSeq" id="WP_200688006.1">
    <property type="nucleotide sequence ID" value="NZ_JAEPRQ010000006.1"/>
</dbReference>
<evidence type="ECO:0000313" key="3">
    <source>
        <dbReference type="Proteomes" id="UP000640485"/>
    </source>
</evidence>
<gene>
    <name evidence="2" type="ORF">JJJ17_15515</name>
</gene>
<protein>
    <submittedName>
        <fullName evidence="2">Uncharacterized protein</fullName>
    </submittedName>
</protein>
<name>A0A934W1F3_9RHOB</name>
<sequence length="204" mass="20334">MIFKAIRGLPLACAAFGTAFIGAGVVMAQESAAERAQICVNQCLYHFGPASNPAYHACVAEMCEAPAADEAMEAPRQAPAAPRATWQNHATADGGGQSAAVDLGSHSLSYICQRGGPALLAVAGLGGSANGVSLSIDGRGLALPFIARNGVLYTAADAGSTLLAGLMGGNSVEVTGANGLRVSFPLSGSGAAIRTAMQRCGITG</sequence>
<dbReference type="AlphaFoldDB" id="A0A934W1F3"/>
<proteinExistence type="predicted"/>